<evidence type="ECO:0000256" key="3">
    <source>
        <dbReference type="ARBA" id="ARBA00022989"/>
    </source>
</evidence>
<keyword evidence="3 6" id="KW-1133">Transmembrane helix</keyword>
<evidence type="ECO:0000313" key="8">
    <source>
        <dbReference type="EMBL" id="KAH0502548.1"/>
    </source>
</evidence>
<evidence type="ECO:0000256" key="6">
    <source>
        <dbReference type="SAM" id="Phobius"/>
    </source>
</evidence>
<feature type="transmembrane region" description="Helical" evidence="6">
    <location>
        <begin position="90"/>
        <end position="115"/>
    </location>
</feature>
<reference evidence="8" key="1">
    <citation type="submission" date="2020-03" db="EMBL/GenBank/DDBJ databases">
        <title>Studies in the Genomics of Life Span.</title>
        <authorList>
            <person name="Glass D."/>
        </authorList>
    </citation>
    <scope>NUCLEOTIDE SEQUENCE</scope>
    <source>
        <strain evidence="8">LTLLF</strain>
        <tissue evidence="8">Muscle</tissue>
    </source>
</reference>
<dbReference type="GO" id="GO:0005789">
    <property type="term" value="C:endoplasmic reticulum membrane"/>
    <property type="evidence" value="ECO:0007669"/>
    <property type="project" value="TreeGrafter"/>
</dbReference>
<feature type="transmembrane region" description="Helical" evidence="6">
    <location>
        <begin position="323"/>
        <end position="348"/>
    </location>
</feature>
<organism evidence="8 9">
    <name type="scientific">Microtus ochrogaster</name>
    <name type="common">Prairie vole</name>
    <dbReference type="NCBI Taxonomy" id="79684"/>
    <lineage>
        <taxon>Eukaryota</taxon>
        <taxon>Metazoa</taxon>
        <taxon>Chordata</taxon>
        <taxon>Craniata</taxon>
        <taxon>Vertebrata</taxon>
        <taxon>Euteleostomi</taxon>
        <taxon>Mammalia</taxon>
        <taxon>Eutheria</taxon>
        <taxon>Euarchontoglires</taxon>
        <taxon>Glires</taxon>
        <taxon>Rodentia</taxon>
        <taxon>Myomorpha</taxon>
        <taxon>Muroidea</taxon>
        <taxon>Cricetidae</taxon>
        <taxon>Arvicolinae</taxon>
        <taxon>Microtus</taxon>
    </lineage>
</organism>
<feature type="region of interest" description="Disordered" evidence="5">
    <location>
        <begin position="491"/>
        <end position="512"/>
    </location>
</feature>
<feature type="compositionally biased region" description="Basic and acidic residues" evidence="5">
    <location>
        <begin position="501"/>
        <end position="512"/>
    </location>
</feature>
<sequence length="626" mass="71134">MFFRSKSVQMRACAYAAIFREPSALWYTGRKRLWTLGTSISLRLWRTYVFPGSTGWMDFIQHLGVCCFVAFLAVSLLSAAFYWVLPSVAVLAAVWASTCVFLCCSKHARCFLLLVFLSCGLREGRNALIAAGTGMVILGHVENMFYNFRGLLDSMTCNLRAKSFAIHVPLLARYCEALQWIYGLAAPPNLFDDLLSWNQTLVVSLFSPNRTFEAHMNDTKGEVLGALSHMVVVTELLSSLGQKLLALAGLLLILFSTSLFMKRFLGPCGRKYENVYITRQFVQFDEEQRHQQRPCVLPLNRKERKKYIIIPSVRLSPKERKNLGLFFLPVLTHLYVWVLFAAVDFLLFRLISSMNKHLQSLPGLEAHLKLRGERQDTQDVIHDSSFNISMFEHSCILKPRLTVSETWVPLSFILAALTVLGLLSSMLMQLKILVSGAFYPRVERERIRYLHAKLLKKRAKQPPGEAERKLSLYFKKKLFKSSFSENVYKVRGHGNQQSPNTEEHSGEQHIMKQGDEKHFKVEFYMEIALCLRESRQAQWLCSDNPSLGKGKRSSSQLRAKDHDPGSLSFVSHQRSHSCVSTIVVEVGSGPASAMKDQNYLPQSMPALDWGRTSSISPNEIQRTLKP</sequence>
<feature type="domain" description="Dendritic cell-specific transmembrane protein-like" evidence="7">
    <location>
        <begin position="272"/>
        <end position="451"/>
    </location>
</feature>
<feature type="region of interest" description="Disordered" evidence="5">
    <location>
        <begin position="605"/>
        <end position="626"/>
    </location>
</feature>
<feature type="transmembrane region" description="Helical" evidence="6">
    <location>
        <begin position="244"/>
        <end position="261"/>
    </location>
</feature>
<evidence type="ECO:0000259" key="7">
    <source>
        <dbReference type="Pfam" id="PF07782"/>
    </source>
</evidence>
<dbReference type="InterPro" id="IPR012858">
    <property type="entry name" value="DC_STAMP-like"/>
</dbReference>
<evidence type="ECO:0000256" key="1">
    <source>
        <dbReference type="ARBA" id="ARBA00004141"/>
    </source>
</evidence>
<proteinExistence type="predicted"/>
<protein>
    <submittedName>
        <fullName evidence="8">Dendritic cell-specific transmembrane protein</fullName>
    </submittedName>
</protein>
<dbReference type="GO" id="GO:0009986">
    <property type="term" value="C:cell surface"/>
    <property type="evidence" value="ECO:0007669"/>
    <property type="project" value="TreeGrafter"/>
</dbReference>
<accession>A0A8J6G398</accession>
<dbReference type="Pfam" id="PF07782">
    <property type="entry name" value="DC_STAMP"/>
    <property type="match status" value="1"/>
</dbReference>
<keyword evidence="4 6" id="KW-0472">Membrane</keyword>
<dbReference type="PANTHER" id="PTHR21041:SF2">
    <property type="entry name" value="DENDRITIC CELL-SPECIFIC TRANSMEMBRANE PROTEIN"/>
    <property type="match status" value="1"/>
</dbReference>
<dbReference type="EMBL" id="JAATJU010025900">
    <property type="protein sequence ID" value="KAH0502548.1"/>
    <property type="molecule type" value="Genomic_DNA"/>
</dbReference>
<dbReference type="AlphaFoldDB" id="A0A8J6G398"/>
<evidence type="ECO:0000256" key="4">
    <source>
        <dbReference type="ARBA" id="ARBA00023136"/>
    </source>
</evidence>
<evidence type="ECO:0000256" key="2">
    <source>
        <dbReference type="ARBA" id="ARBA00022692"/>
    </source>
</evidence>
<gene>
    <name evidence="8" type="ORF">LTLLF_191900</name>
</gene>
<dbReference type="Proteomes" id="UP000710432">
    <property type="component" value="Unassembled WGS sequence"/>
</dbReference>
<feature type="transmembrane region" description="Helical" evidence="6">
    <location>
        <begin position="127"/>
        <end position="146"/>
    </location>
</feature>
<dbReference type="PANTHER" id="PTHR21041">
    <property type="entry name" value="DENDRITIC CELL-SPECIFIC TRANSMEMBRANE PROTEIN"/>
    <property type="match status" value="1"/>
</dbReference>
<evidence type="ECO:0000256" key="5">
    <source>
        <dbReference type="SAM" id="MobiDB-lite"/>
    </source>
</evidence>
<feature type="compositionally biased region" description="Polar residues" evidence="5">
    <location>
        <begin position="611"/>
        <end position="626"/>
    </location>
</feature>
<comment type="subcellular location">
    <subcellularLocation>
        <location evidence="1">Membrane</location>
        <topology evidence="1">Multi-pass membrane protein</topology>
    </subcellularLocation>
</comment>
<feature type="transmembrane region" description="Helical" evidence="6">
    <location>
        <begin position="407"/>
        <end position="428"/>
    </location>
</feature>
<feature type="transmembrane region" description="Helical" evidence="6">
    <location>
        <begin position="63"/>
        <end position="84"/>
    </location>
</feature>
<name>A0A8J6G398_MICOH</name>
<comment type="caution">
    <text evidence="8">The sequence shown here is derived from an EMBL/GenBank/DDBJ whole genome shotgun (WGS) entry which is preliminary data.</text>
</comment>
<dbReference type="InterPro" id="IPR051856">
    <property type="entry name" value="CSR-E3_Ligase_Protein"/>
</dbReference>
<keyword evidence="2 6" id="KW-0812">Transmembrane</keyword>
<evidence type="ECO:0000313" key="9">
    <source>
        <dbReference type="Proteomes" id="UP000710432"/>
    </source>
</evidence>
<feature type="region of interest" description="Disordered" evidence="5">
    <location>
        <begin position="545"/>
        <end position="570"/>
    </location>
</feature>